<reference evidence="1 2" key="1">
    <citation type="submission" date="2018-11" db="EMBL/GenBank/DDBJ databases">
        <authorList>
            <consortium name="Pathogen Informatics"/>
        </authorList>
    </citation>
    <scope>NUCLEOTIDE SEQUENCE [LARGE SCALE GENOMIC DNA]</scope>
</reference>
<accession>A0A3P7EJQ5</accession>
<evidence type="ECO:0000313" key="1">
    <source>
        <dbReference type="EMBL" id="VDM23131.1"/>
    </source>
</evidence>
<organism evidence="1 2">
    <name type="scientific">Wuchereria bancrofti</name>
    <dbReference type="NCBI Taxonomy" id="6293"/>
    <lineage>
        <taxon>Eukaryota</taxon>
        <taxon>Metazoa</taxon>
        <taxon>Ecdysozoa</taxon>
        <taxon>Nematoda</taxon>
        <taxon>Chromadorea</taxon>
        <taxon>Rhabditida</taxon>
        <taxon>Spirurina</taxon>
        <taxon>Spiruromorpha</taxon>
        <taxon>Filarioidea</taxon>
        <taxon>Onchocercidae</taxon>
        <taxon>Wuchereria</taxon>
    </lineage>
</organism>
<evidence type="ECO:0000313" key="2">
    <source>
        <dbReference type="Proteomes" id="UP000270924"/>
    </source>
</evidence>
<proteinExistence type="predicted"/>
<sequence>MYIRKNHEIPVMLLLSKNIVLKCCQGDNCDGNICKRHKKWTNGKVLGKAKIRKNPKRLFATIFVLETKNISNDSPKNFRFDLKRWNDDIKQSMKYASVVEPINPTGNVEITTKDG</sequence>
<dbReference type="AlphaFoldDB" id="A0A3P7EJQ5"/>
<dbReference type="InParanoid" id="A0A3P7EJQ5"/>
<gene>
    <name evidence="1" type="ORF">WBA_LOCUS12843</name>
</gene>
<protein>
    <submittedName>
        <fullName evidence="1">Uncharacterized protein</fullName>
    </submittedName>
</protein>
<dbReference type="EMBL" id="UYWW01013190">
    <property type="protein sequence ID" value="VDM23131.1"/>
    <property type="molecule type" value="Genomic_DNA"/>
</dbReference>
<keyword evidence="2" id="KW-1185">Reference proteome</keyword>
<dbReference type="Proteomes" id="UP000270924">
    <property type="component" value="Unassembled WGS sequence"/>
</dbReference>
<name>A0A3P7EJQ5_WUCBA</name>